<dbReference type="Proteomes" id="UP000075882">
    <property type="component" value="Unassembled WGS sequence"/>
</dbReference>
<proteinExistence type="predicted"/>
<feature type="compositionally biased region" description="Polar residues" evidence="2">
    <location>
        <begin position="16"/>
        <end position="27"/>
    </location>
</feature>
<evidence type="ECO:0000256" key="2">
    <source>
        <dbReference type="SAM" id="MobiDB-lite"/>
    </source>
</evidence>
<feature type="region of interest" description="Disordered" evidence="2">
    <location>
        <begin position="1"/>
        <end position="31"/>
    </location>
</feature>
<name>A0A8W7PNQ8_ANOCL</name>
<feature type="region of interest" description="Disordered" evidence="2">
    <location>
        <begin position="146"/>
        <end position="174"/>
    </location>
</feature>
<keyword evidence="1" id="KW-0175">Coiled coil</keyword>
<sequence>MDARAEQDASCDVVEPQQQLSGMSGTSPGRRVSVVEDAAKDEVASQSASLSHGMEVKKKRLEILRKKFEVEKAQKELELQLCELELEEEICDHHSRISKYAEKTEIWMRETDHISQEIDIVPTPTPVGIGPTTVGSTRVATAAAVSPQRSEGAMAKADRGHQPSTPASASVPPDYDRTMAVEQAAAMELGPTRPVVRRRWDQPARLSVEDGTNPPGCPPKMQSVRLAKMGPTRLGVRRGWDQPARLSVKDGNNPPGCPPKWQP</sequence>
<evidence type="ECO:0000256" key="1">
    <source>
        <dbReference type="SAM" id="Coils"/>
    </source>
</evidence>
<reference evidence="3" key="1">
    <citation type="submission" date="2022-08" db="UniProtKB">
        <authorList>
            <consortium name="EnsemblMetazoa"/>
        </authorList>
    </citation>
    <scope>IDENTIFICATION</scope>
</reference>
<feature type="region of interest" description="Disordered" evidence="2">
    <location>
        <begin position="235"/>
        <end position="263"/>
    </location>
</feature>
<feature type="region of interest" description="Disordered" evidence="2">
    <location>
        <begin position="204"/>
        <end position="223"/>
    </location>
</feature>
<protein>
    <submittedName>
        <fullName evidence="3">Uncharacterized protein</fullName>
    </submittedName>
</protein>
<feature type="coiled-coil region" evidence="1">
    <location>
        <begin position="58"/>
        <end position="90"/>
    </location>
</feature>
<accession>A0A8W7PNQ8</accession>
<dbReference type="VEuPathDB" id="VectorBase:ACON2_038664"/>
<organism evidence="3">
    <name type="scientific">Anopheles coluzzii</name>
    <name type="common">African malaria mosquito</name>
    <dbReference type="NCBI Taxonomy" id="1518534"/>
    <lineage>
        <taxon>Eukaryota</taxon>
        <taxon>Metazoa</taxon>
        <taxon>Ecdysozoa</taxon>
        <taxon>Arthropoda</taxon>
        <taxon>Hexapoda</taxon>
        <taxon>Insecta</taxon>
        <taxon>Pterygota</taxon>
        <taxon>Neoptera</taxon>
        <taxon>Endopterygota</taxon>
        <taxon>Diptera</taxon>
        <taxon>Nematocera</taxon>
        <taxon>Culicoidea</taxon>
        <taxon>Culicidae</taxon>
        <taxon>Anophelinae</taxon>
        <taxon>Anopheles</taxon>
    </lineage>
</organism>
<dbReference type="EnsemblMetazoa" id="ACOM034987-RA">
    <property type="protein sequence ID" value="ACOM034987-PA.1"/>
    <property type="gene ID" value="ACOM034987"/>
</dbReference>
<evidence type="ECO:0000313" key="3">
    <source>
        <dbReference type="EnsemblMetazoa" id="ACOM034987-PA.1"/>
    </source>
</evidence>
<dbReference type="AlphaFoldDB" id="A0A8W7PNQ8"/>